<evidence type="ECO:0000256" key="1">
    <source>
        <dbReference type="ARBA" id="ARBA00004651"/>
    </source>
</evidence>
<keyword evidence="11" id="KW-1133">Transmembrane helix</keyword>
<feature type="transmembrane region" description="Helical" evidence="11">
    <location>
        <begin position="134"/>
        <end position="151"/>
    </location>
</feature>
<keyword evidence="3" id="KW-1003">Cell membrane</keyword>
<dbReference type="GO" id="GO:0005262">
    <property type="term" value="F:calcium channel activity"/>
    <property type="evidence" value="ECO:0007669"/>
    <property type="project" value="UniProtKB-KW"/>
</dbReference>
<keyword evidence="11" id="KW-0472">Membrane</keyword>
<dbReference type="PROSITE" id="PS50088">
    <property type="entry name" value="ANK_REPEAT"/>
    <property type="match status" value="1"/>
</dbReference>
<accession>A0A1I7XJJ3</accession>
<keyword evidence="11" id="KW-0812">Transmembrane</keyword>
<dbReference type="InterPro" id="IPR002110">
    <property type="entry name" value="Ankyrin_rpt"/>
</dbReference>
<protein>
    <submittedName>
        <fullName evidence="13">ANK_REP_REGION domain-containing protein</fullName>
    </submittedName>
</protein>
<sequence length="205" mass="23352">MGATKSTVKADALGMGRLREDMKLYRLVDMHGGGELLPWFRYARNSGDHSIIDGYMETKVRESMYNQGKGKLITVTELVKLRNKVFIFRWVLFILYYFSFTGSMGETIIGICLLQGTEIHNKLALKKTIMSYKLIVYIIHIGLSPLHQAIINQDCHMAYTLLKLGADVSIRCYGAFFCAEDQKASRTDSLEHEYVELSVRTNYTG</sequence>
<evidence type="ECO:0000313" key="13">
    <source>
        <dbReference type="WBParaSite" id="Hba_17491"/>
    </source>
</evidence>
<keyword evidence="4" id="KW-0109">Calcium transport</keyword>
<comment type="subcellular location">
    <subcellularLocation>
        <location evidence="1">Cell membrane</location>
        <topology evidence="1">Multi-pass membrane protein</topology>
    </subcellularLocation>
</comment>
<evidence type="ECO:0000256" key="11">
    <source>
        <dbReference type="SAM" id="Phobius"/>
    </source>
</evidence>
<keyword evidence="6" id="KW-0677">Repeat</keyword>
<dbReference type="Gene3D" id="1.25.40.20">
    <property type="entry name" value="Ankyrin repeat-containing domain"/>
    <property type="match status" value="1"/>
</dbReference>
<dbReference type="PANTHER" id="PTHR10582">
    <property type="entry name" value="TRANSIENT RECEPTOR POTENTIAL ION CHANNEL PROTEIN"/>
    <property type="match status" value="1"/>
</dbReference>
<evidence type="ECO:0000256" key="2">
    <source>
        <dbReference type="ARBA" id="ARBA00022448"/>
    </source>
</evidence>
<dbReference type="GO" id="GO:0005886">
    <property type="term" value="C:plasma membrane"/>
    <property type="evidence" value="ECO:0007669"/>
    <property type="project" value="UniProtKB-SubCell"/>
</dbReference>
<keyword evidence="10" id="KW-0040">ANK repeat</keyword>
<dbReference type="GO" id="GO:0098703">
    <property type="term" value="P:calcium ion import across plasma membrane"/>
    <property type="evidence" value="ECO:0007669"/>
    <property type="project" value="TreeGrafter"/>
</dbReference>
<keyword evidence="12" id="KW-1185">Reference proteome</keyword>
<evidence type="ECO:0000256" key="6">
    <source>
        <dbReference type="ARBA" id="ARBA00022737"/>
    </source>
</evidence>
<dbReference type="PROSITE" id="PS50297">
    <property type="entry name" value="ANK_REP_REGION"/>
    <property type="match status" value="1"/>
</dbReference>
<evidence type="ECO:0000256" key="7">
    <source>
        <dbReference type="ARBA" id="ARBA00022837"/>
    </source>
</evidence>
<dbReference type="AlphaFoldDB" id="A0A1I7XJJ3"/>
<keyword evidence="5" id="KW-0107">Calcium channel</keyword>
<keyword evidence="9" id="KW-0407">Ion channel</keyword>
<evidence type="ECO:0000256" key="9">
    <source>
        <dbReference type="ARBA" id="ARBA00023303"/>
    </source>
</evidence>
<evidence type="ECO:0000256" key="3">
    <source>
        <dbReference type="ARBA" id="ARBA00022475"/>
    </source>
</evidence>
<evidence type="ECO:0000313" key="12">
    <source>
        <dbReference type="Proteomes" id="UP000095283"/>
    </source>
</evidence>
<feature type="repeat" description="ANK" evidence="10">
    <location>
        <begin position="141"/>
        <end position="173"/>
    </location>
</feature>
<keyword evidence="7" id="KW-0106">Calcium</keyword>
<keyword evidence="2" id="KW-0813">Transport</keyword>
<keyword evidence="8" id="KW-0406">Ion transport</keyword>
<dbReference type="InterPro" id="IPR024862">
    <property type="entry name" value="TRPV"/>
</dbReference>
<evidence type="ECO:0000256" key="10">
    <source>
        <dbReference type="PROSITE-ProRule" id="PRU00023"/>
    </source>
</evidence>
<dbReference type="PANTHER" id="PTHR10582:SF30">
    <property type="entry name" value="ION TRANSPORT DOMAIN-CONTAINING PROTEIN"/>
    <property type="match status" value="1"/>
</dbReference>
<organism evidence="12 13">
    <name type="scientific">Heterorhabditis bacteriophora</name>
    <name type="common">Entomopathogenic nematode worm</name>
    <dbReference type="NCBI Taxonomy" id="37862"/>
    <lineage>
        <taxon>Eukaryota</taxon>
        <taxon>Metazoa</taxon>
        <taxon>Ecdysozoa</taxon>
        <taxon>Nematoda</taxon>
        <taxon>Chromadorea</taxon>
        <taxon>Rhabditida</taxon>
        <taxon>Rhabditina</taxon>
        <taxon>Rhabditomorpha</taxon>
        <taxon>Strongyloidea</taxon>
        <taxon>Heterorhabditidae</taxon>
        <taxon>Heterorhabditis</taxon>
    </lineage>
</organism>
<dbReference type="WBParaSite" id="Hba_17491">
    <property type="protein sequence ID" value="Hba_17491"/>
    <property type="gene ID" value="Hba_17491"/>
</dbReference>
<evidence type="ECO:0000256" key="5">
    <source>
        <dbReference type="ARBA" id="ARBA00022673"/>
    </source>
</evidence>
<feature type="transmembrane region" description="Helical" evidence="11">
    <location>
        <begin position="87"/>
        <end position="114"/>
    </location>
</feature>
<reference evidence="13" key="1">
    <citation type="submission" date="2016-11" db="UniProtKB">
        <authorList>
            <consortium name="WormBaseParasite"/>
        </authorList>
    </citation>
    <scope>IDENTIFICATION</scope>
</reference>
<dbReference type="InterPro" id="IPR036770">
    <property type="entry name" value="Ankyrin_rpt-contain_sf"/>
</dbReference>
<evidence type="ECO:0000256" key="4">
    <source>
        <dbReference type="ARBA" id="ARBA00022568"/>
    </source>
</evidence>
<name>A0A1I7XJJ3_HETBA</name>
<dbReference type="Proteomes" id="UP000095283">
    <property type="component" value="Unplaced"/>
</dbReference>
<evidence type="ECO:0000256" key="8">
    <source>
        <dbReference type="ARBA" id="ARBA00023065"/>
    </source>
</evidence>
<proteinExistence type="predicted"/>